<comment type="caution">
    <text evidence="2">The sequence shown here is derived from an EMBL/GenBank/DDBJ whole genome shotgun (WGS) entry which is preliminary data.</text>
</comment>
<evidence type="ECO:0000313" key="2">
    <source>
        <dbReference type="EMBL" id="OAQ95853.1"/>
    </source>
</evidence>
<dbReference type="EMBL" id="LUKN01004548">
    <property type="protein sequence ID" value="OAQ95853.1"/>
    <property type="molecule type" value="Genomic_DNA"/>
</dbReference>
<name>A0A179I2T9_CORDF</name>
<evidence type="ECO:0000256" key="1">
    <source>
        <dbReference type="SAM" id="MobiDB-lite"/>
    </source>
</evidence>
<evidence type="ECO:0000313" key="3">
    <source>
        <dbReference type="Proteomes" id="UP000243081"/>
    </source>
</evidence>
<feature type="region of interest" description="Disordered" evidence="1">
    <location>
        <begin position="160"/>
        <end position="188"/>
    </location>
</feature>
<dbReference type="OrthoDB" id="4586300at2759"/>
<feature type="region of interest" description="Disordered" evidence="1">
    <location>
        <begin position="290"/>
        <end position="316"/>
    </location>
</feature>
<organism evidence="2 3">
    <name type="scientific">Cordyceps confragosa</name>
    <name type="common">Lecanicillium lecanii</name>
    <dbReference type="NCBI Taxonomy" id="2714763"/>
    <lineage>
        <taxon>Eukaryota</taxon>
        <taxon>Fungi</taxon>
        <taxon>Dikarya</taxon>
        <taxon>Ascomycota</taxon>
        <taxon>Pezizomycotina</taxon>
        <taxon>Sordariomycetes</taxon>
        <taxon>Hypocreomycetidae</taxon>
        <taxon>Hypocreales</taxon>
        <taxon>Cordycipitaceae</taxon>
        <taxon>Akanthomyces</taxon>
    </lineage>
</organism>
<dbReference type="Proteomes" id="UP000243081">
    <property type="component" value="Unassembled WGS sequence"/>
</dbReference>
<dbReference type="AlphaFoldDB" id="A0A179I2T9"/>
<reference evidence="2 3" key="1">
    <citation type="submission" date="2016-03" db="EMBL/GenBank/DDBJ databases">
        <title>Fine-scale spatial genetic structure of a fungal parasite of coffee scale insects.</title>
        <authorList>
            <person name="Jackson D."/>
            <person name="Zemenick K.A."/>
            <person name="Malloure B."/>
            <person name="Quandt C.A."/>
            <person name="James T.Y."/>
        </authorList>
    </citation>
    <scope>NUCLEOTIDE SEQUENCE [LARGE SCALE GENOMIC DNA]</scope>
    <source>
        <strain evidence="2 3">UM487</strain>
    </source>
</reference>
<sequence>MSGLRPSSTSDDLALSVGEVALSSYSPAALTHLRQPVPSDLPPHLDASVFTFRDAFEDLLAVSQGRPLSDIDSRYQQSRMLRQMYPHGEPSWLWISRLQSQGLIGTPLGSSILRASQAGWDELQREMEDGAEALWRSFRDEPKNREAAAQVGQVFRELREQFGGPGNPRESPSSRSLEPKKNGEPDDFDELYSAIKSAYANGQGAWDAFKKTMNEDVPRRMDEFERQLEEKFGEKPSPVSTEETARKNEKETRSEWVDVFGYKHTTIKRKNYDENGREIDSSTFITIAPAEKNPADAIENSDGNNTSDKKKTGWFW</sequence>
<feature type="compositionally biased region" description="Basic and acidic residues" evidence="1">
    <location>
        <begin position="307"/>
        <end position="316"/>
    </location>
</feature>
<keyword evidence="3" id="KW-1185">Reference proteome</keyword>
<feature type="compositionally biased region" description="Basic and acidic residues" evidence="1">
    <location>
        <begin position="243"/>
        <end position="253"/>
    </location>
</feature>
<gene>
    <name evidence="2" type="ORF">LLEC1_00276</name>
</gene>
<dbReference type="OMA" id="GEPTWFW"/>
<accession>A0A179I2T9</accession>
<feature type="region of interest" description="Disordered" evidence="1">
    <location>
        <begin position="231"/>
        <end position="253"/>
    </location>
</feature>
<protein>
    <submittedName>
        <fullName evidence="2">Uncharacterized protein</fullName>
    </submittedName>
</protein>
<proteinExistence type="predicted"/>